<dbReference type="AlphaFoldDB" id="A0A375IZ94"/>
<organism evidence="1 2">
    <name type="scientific">Cupriavidus taiwanensis</name>
    <dbReference type="NCBI Taxonomy" id="164546"/>
    <lineage>
        <taxon>Bacteria</taxon>
        <taxon>Pseudomonadati</taxon>
        <taxon>Pseudomonadota</taxon>
        <taxon>Betaproteobacteria</taxon>
        <taxon>Burkholderiales</taxon>
        <taxon>Burkholderiaceae</taxon>
        <taxon>Cupriavidus</taxon>
    </lineage>
</organism>
<protein>
    <submittedName>
        <fullName evidence="1">Uncharacterized protein</fullName>
    </submittedName>
</protein>
<gene>
    <name evidence="1" type="ORF">CBM2634_A200061</name>
</gene>
<evidence type="ECO:0000313" key="1">
    <source>
        <dbReference type="EMBL" id="SPR97809.1"/>
    </source>
</evidence>
<accession>A0A375IZ94</accession>
<sequence length="36" mass="4147">MQRIPEAFRRAGWKVRGRPFSYLSDVCKWGHGSGIP</sequence>
<dbReference type="Proteomes" id="UP000256805">
    <property type="component" value="Unassembled WGS sequence"/>
</dbReference>
<name>A0A375IZ94_9BURK</name>
<dbReference type="EMBL" id="OVTA01000013">
    <property type="protein sequence ID" value="SPR97809.1"/>
    <property type="molecule type" value="Genomic_DNA"/>
</dbReference>
<proteinExistence type="predicted"/>
<evidence type="ECO:0000313" key="2">
    <source>
        <dbReference type="Proteomes" id="UP000256805"/>
    </source>
</evidence>
<reference evidence="1 2" key="1">
    <citation type="submission" date="2018-01" db="EMBL/GenBank/DDBJ databases">
        <authorList>
            <person name="Gaut B.S."/>
            <person name="Morton B.R."/>
            <person name="Clegg M.T."/>
            <person name="Duvall M.R."/>
        </authorList>
    </citation>
    <scope>NUCLEOTIDE SEQUENCE [LARGE SCALE GENOMIC DNA]</scope>
    <source>
        <strain evidence="1">Cupriavidus taiwanensis cmp 52</strain>
    </source>
</reference>